<dbReference type="HOGENOM" id="CLU_1581266_0_0_1"/>
<dbReference type="AlphaFoldDB" id="M1DB37"/>
<evidence type="ECO:0000313" key="2">
    <source>
        <dbReference type="EnsemblPlants" id="PGSC0003DMT400086153"/>
    </source>
</evidence>
<evidence type="ECO:0000256" key="1">
    <source>
        <dbReference type="SAM" id="MobiDB-lite"/>
    </source>
</evidence>
<proteinExistence type="predicted"/>
<dbReference type="Proteomes" id="UP000011115">
    <property type="component" value="Unassembled WGS sequence"/>
</dbReference>
<feature type="region of interest" description="Disordered" evidence="1">
    <location>
        <begin position="138"/>
        <end position="169"/>
    </location>
</feature>
<reference evidence="3" key="1">
    <citation type="journal article" date="2011" name="Nature">
        <title>Genome sequence and analysis of the tuber crop potato.</title>
        <authorList>
            <consortium name="The Potato Genome Sequencing Consortium"/>
        </authorList>
    </citation>
    <scope>NUCLEOTIDE SEQUENCE [LARGE SCALE GENOMIC DNA]</scope>
    <source>
        <strain evidence="3">cv. DM1-3 516 R44</strain>
    </source>
</reference>
<sequence>MTAQANMDVVVPVNLNVGTMSSKLRGFTRINPPKFHGSKVEEDPQEFIDEVYKVLMIIGVTPVEKMEFSTYQLKDVSQVWFNQWKEGRVVDAGPLDWEKFKVAFLDRSNSMMNVPKGDILFHLIFEKKEKFVVSKKSGVSCNGTTDSPKVGPQTCNDPENDRVKLESHM</sequence>
<reference evidence="2" key="2">
    <citation type="submission" date="2015-06" db="UniProtKB">
        <authorList>
            <consortium name="EnsemblPlants"/>
        </authorList>
    </citation>
    <scope>IDENTIFICATION</scope>
    <source>
        <strain evidence="2">DM1-3 516 R44</strain>
    </source>
</reference>
<organism evidence="2 3">
    <name type="scientific">Solanum tuberosum</name>
    <name type="common">Potato</name>
    <dbReference type="NCBI Taxonomy" id="4113"/>
    <lineage>
        <taxon>Eukaryota</taxon>
        <taxon>Viridiplantae</taxon>
        <taxon>Streptophyta</taxon>
        <taxon>Embryophyta</taxon>
        <taxon>Tracheophyta</taxon>
        <taxon>Spermatophyta</taxon>
        <taxon>Magnoliopsida</taxon>
        <taxon>eudicotyledons</taxon>
        <taxon>Gunneridae</taxon>
        <taxon>Pentapetalae</taxon>
        <taxon>asterids</taxon>
        <taxon>lamiids</taxon>
        <taxon>Solanales</taxon>
        <taxon>Solanaceae</taxon>
        <taxon>Solanoideae</taxon>
        <taxon>Solaneae</taxon>
        <taxon>Solanum</taxon>
    </lineage>
</organism>
<keyword evidence="3" id="KW-1185">Reference proteome</keyword>
<dbReference type="EnsemblPlants" id="PGSC0003DMT400086153">
    <property type="protein sequence ID" value="PGSC0003DMT400086153"/>
    <property type="gene ID" value="PGSC0003DMG400035724"/>
</dbReference>
<name>M1DB37_SOLTU</name>
<accession>M1DB37</accession>
<dbReference type="Gramene" id="PGSC0003DMT400086153">
    <property type="protein sequence ID" value="PGSC0003DMT400086153"/>
    <property type="gene ID" value="PGSC0003DMG400035724"/>
</dbReference>
<feature type="compositionally biased region" description="Basic and acidic residues" evidence="1">
    <location>
        <begin position="159"/>
        <end position="169"/>
    </location>
</feature>
<protein>
    <submittedName>
        <fullName evidence="2">Gag-pol polyprotein</fullName>
    </submittedName>
</protein>
<dbReference type="InParanoid" id="M1DB37"/>
<feature type="compositionally biased region" description="Polar residues" evidence="1">
    <location>
        <begin position="139"/>
        <end position="157"/>
    </location>
</feature>
<dbReference type="PaxDb" id="4113-PGSC0003DMT400086153"/>
<evidence type="ECO:0000313" key="3">
    <source>
        <dbReference type="Proteomes" id="UP000011115"/>
    </source>
</evidence>